<keyword evidence="1" id="KW-0805">Transcription regulation</keyword>
<dbReference type="PANTHER" id="PTHR43280">
    <property type="entry name" value="ARAC-FAMILY TRANSCRIPTIONAL REGULATOR"/>
    <property type="match status" value="1"/>
</dbReference>
<evidence type="ECO:0000256" key="2">
    <source>
        <dbReference type="ARBA" id="ARBA00023125"/>
    </source>
</evidence>
<dbReference type="Proteomes" id="UP000181790">
    <property type="component" value="Unassembled WGS sequence"/>
</dbReference>
<keyword evidence="2" id="KW-0238">DNA-binding</keyword>
<dbReference type="SMART" id="SM00342">
    <property type="entry name" value="HTH_ARAC"/>
    <property type="match status" value="1"/>
</dbReference>
<protein>
    <recommendedName>
        <fullName evidence="4">HTH araC/xylS-type domain-containing protein</fullName>
    </recommendedName>
</protein>
<evidence type="ECO:0000313" key="5">
    <source>
        <dbReference type="EMBL" id="OIN59602.1"/>
    </source>
</evidence>
<organism evidence="5 6">
    <name type="scientific">Arsenicibacter rosenii</name>
    <dbReference type="NCBI Taxonomy" id="1750698"/>
    <lineage>
        <taxon>Bacteria</taxon>
        <taxon>Pseudomonadati</taxon>
        <taxon>Bacteroidota</taxon>
        <taxon>Cytophagia</taxon>
        <taxon>Cytophagales</taxon>
        <taxon>Spirosomataceae</taxon>
        <taxon>Arsenicibacter</taxon>
    </lineage>
</organism>
<sequence length="139" mass="16191">MTYYQKQVQHLRLQCFPGQTLINRLIKAKQLIDSHFTEGLKLETMAREAHMSTFRFIRLFRQCYGRTPHQYLTTVRIREARRLLQTGYSMTDACFMLGFSSVTSFSALFRKHTGQTPSAFQKKAISDKSASGFMTYLRS</sequence>
<proteinExistence type="predicted"/>
<accession>A0A1S2VLG9</accession>
<dbReference type="OrthoDB" id="642439at2"/>
<dbReference type="InterPro" id="IPR018060">
    <property type="entry name" value="HTH_AraC"/>
</dbReference>
<reference evidence="5 6" key="1">
    <citation type="submission" date="2016-10" db="EMBL/GenBank/DDBJ databases">
        <title>Arsenicibacter rosenii gen. nov., sp. nov., an efficient arsenic-methylating bacterium isolated from an arsenic-contaminated paddy soil.</title>
        <authorList>
            <person name="Huang K."/>
        </authorList>
    </citation>
    <scope>NUCLEOTIDE SEQUENCE [LARGE SCALE GENOMIC DNA]</scope>
    <source>
        <strain evidence="5 6">SM-1</strain>
    </source>
</reference>
<dbReference type="Gene3D" id="1.10.10.60">
    <property type="entry name" value="Homeodomain-like"/>
    <property type="match status" value="2"/>
</dbReference>
<evidence type="ECO:0000256" key="3">
    <source>
        <dbReference type="ARBA" id="ARBA00023163"/>
    </source>
</evidence>
<dbReference type="PROSITE" id="PS00041">
    <property type="entry name" value="HTH_ARAC_FAMILY_1"/>
    <property type="match status" value="1"/>
</dbReference>
<keyword evidence="6" id="KW-1185">Reference proteome</keyword>
<feature type="domain" description="HTH araC/xylS-type" evidence="4">
    <location>
        <begin position="26"/>
        <end position="123"/>
    </location>
</feature>
<dbReference type="RefSeq" id="WP_071502397.1">
    <property type="nucleotide sequence ID" value="NZ_MORL01000003.1"/>
</dbReference>
<dbReference type="PANTHER" id="PTHR43280:SF28">
    <property type="entry name" value="HTH-TYPE TRANSCRIPTIONAL ACTIVATOR RHAS"/>
    <property type="match status" value="1"/>
</dbReference>
<dbReference type="SUPFAM" id="SSF46689">
    <property type="entry name" value="Homeodomain-like"/>
    <property type="match status" value="2"/>
</dbReference>
<dbReference type="GO" id="GO:0003700">
    <property type="term" value="F:DNA-binding transcription factor activity"/>
    <property type="evidence" value="ECO:0007669"/>
    <property type="project" value="InterPro"/>
</dbReference>
<evidence type="ECO:0000313" key="6">
    <source>
        <dbReference type="Proteomes" id="UP000181790"/>
    </source>
</evidence>
<gene>
    <name evidence="5" type="ORF">BLX24_06925</name>
</gene>
<keyword evidence="3" id="KW-0804">Transcription</keyword>
<dbReference type="AlphaFoldDB" id="A0A1S2VLG9"/>
<dbReference type="Pfam" id="PF12833">
    <property type="entry name" value="HTH_18"/>
    <property type="match status" value="1"/>
</dbReference>
<evidence type="ECO:0000259" key="4">
    <source>
        <dbReference type="PROSITE" id="PS01124"/>
    </source>
</evidence>
<dbReference type="EMBL" id="MORL01000003">
    <property type="protein sequence ID" value="OIN59602.1"/>
    <property type="molecule type" value="Genomic_DNA"/>
</dbReference>
<dbReference type="PROSITE" id="PS01124">
    <property type="entry name" value="HTH_ARAC_FAMILY_2"/>
    <property type="match status" value="1"/>
</dbReference>
<name>A0A1S2VLG9_9BACT</name>
<evidence type="ECO:0000256" key="1">
    <source>
        <dbReference type="ARBA" id="ARBA00023015"/>
    </source>
</evidence>
<comment type="caution">
    <text evidence="5">The sequence shown here is derived from an EMBL/GenBank/DDBJ whole genome shotgun (WGS) entry which is preliminary data.</text>
</comment>
<dbReference type="InterPro" id="IPR009057">
    <property type="entry name" value="Homeodomain-like_sf"/>
</dbReference>
<dbReference type="InterPro" id="IPR018062">
    <property type="entry name" value="HTH_AraC-typ_CS"/>
</dbReference>
<dbReference type="GO" id="GO:0043565">
    <property type="term" value="F:sequence-specific DNA binding"/>
    <property type="evidence" value="ECO:0007669"/>
    <property type="project" value="InterPro"/>
</dbReference>